<evidence type="ECO:0000313" key="3">
    <source>
        <dbReference type="Proteomes" id="UP000191004"/>
    </source>
</evidence>
<dbReference type="OrthoDB" id="4379079at2759"/>
<organism evidence="2 3">
    <name type="scientific">Trichoderma guizhouense</name>
    <dbReference type="NCBI Taxonomy" id="1491466"/>
    <lineage>
        <taxon>Eukaryota</taxon>
        <taxon>Fungi</taxon>
        <taxon>Dikarya</taxon>
        <taxon>Ascomycota</taxon>
        <taxon>Pezizomycotina</taxon>
        <taxon>Sordariomycetes</taxon>
        <taxon>Hypocreomycetidae</taxon>
        <taxon>Hypocreales</taxon>
        <taxon>Hypocreaceae</taxon>
        <taxon>Trichoderma</taxon>
    </lineage>
</organism>
<reference evidence="2 3" key="1">
    <citation type="submission" date="2016-04" db="EMBL/GenBank/DDBJ databases">
        <title>Multiple horizontal gene transfer events from other fungi enriched the ability of the initially mycotrophic fungus Trichoderma (Ascomycota) to feed on dead plant biomass.</title>
        <authorList>
            <person name="Atanasova L."/>
            <person name="Chenthamara K."/>
            <person name="Zhang J."/>
            <person name="Grujic M."/>
            <person name="Henrissat B."/>
            <person name="Kuo A."/>
            <person name="Aertz A."/>
            <person name="Salamov A."/>
            <person name="Lipzen A."/>
            <person name="Labutti K."/>
            <person name="Barry K."/>
            <person name="Miao Y."/>
            <person name="Rahimi M.J."/>
            <person name="Shen Q."/>
            <person name="Grigoriev I.V."/>
            <person name="Kubicek C.P."/>
            <person name="Druzhinina I.S."/>
        </authorList>
    </citation>
    <scope>NUCLEOTIDE SEQUENCE [LARGE SCALE GENOMIC DNA]</scope>
    <source>
        <strain evidence="2 3">NJAU 4742</strain>
    </source>
</reference>
<evidence type="ECO:0000256" key="1">
    <source>
        <dbReference type="SAM" id="MobiDB-lite"/>
    </source>
</evidence>
<feature type="compositionally biased region" description="Basic and acidic residues" evidence="1">
    <location>
        <begin position="195"/>
        <end position="207"/>
    </location>
</feature>
<proteinExistence type="predicted"/>
<dbReference type="Proteomes" id="UP000191004">
    <property type="component" value="Unassembled WGS sequence"/>
</dbReference>
<dbReference type="EMBL" id="LVVK01000020">
    <property type="protein sequence ID" value="OPB38182.1"/>
    <property type="molecule type" value="Genomic_DNA"/>
</dbReference>
<gene>
    <name evidence="2" type="ORF">A0O28_0012860</name>
</gene>
<comment type="caution">
    <text evidence="2">The sequence shown here is derived from an EMBL/GenBank/DDBJ whole genome shotgun (WGS) entry which is preliminary data.</text>
</comment>
<dbReference type="AlphaFoldDB" id="A0A1T3CAT5"/>
<evidence type="ECO:0000313" key="2">
    <source>
        <dbReference type="EMBL" id="OPB38182.1"/>
    </source>
</evidence>
<feature type="region of interest" description="Disordered" evidence="1">
    <location>
        <begin position="116"/>
        <end position="141"/>
    </location>
</feature>
<feature type="region of interest" description="Disordered" evidence="1">
    <location>
        <begin position="193"/>
        <end position="217"/>
    </location>
</feature>
<protein>
    <submittedName>
        <fullName evidence="2">Uncharacterized protein</fullName>
    </submittedName>
</protein>
<keyword evidence="3" id="KW-1185">Reference proteome</keyword>
<name>A0A1T3CAT5_9HYPO</name>
<sequence>MEAPTEQSNPPPQYPGPVRILVQTVTSLVPGNDWWQRIVYIRNIICQYHWNRDFDWDKDRWNSYGDDFGYENRNCYFLIDHGESAEDPPILRYKWTGKSLIAIQEPLPEEKQSKLKKYAFTRQPRQPTKRSRKPTPGRYDPKTYRQIIRANLRRDAILTDDSIHFVATHPEDAAWLKDNIEARFWSKVQSALESRQGKDTIRADREPMLANSSTPEP</sequence>
<accession>A0A1T3CAT5</accession>